<sequence>MAAPKNSPQTIDQLARSPHSTIKRGVGRASYDKALVLQLVDDLKLGHMGFVLDGRPVIIPMTIWRVDEALYFHVANKSRLQKMLEQGDEFCLSIAECSEWVMAKSAYHHSANFRSAVLYCSGKRITDPQQFDRVFSLLINDLEEGRWDHVRPPSAQERKGTALMQLQINEGSYKSRTGGPNENAADLTLPVWHGVKPTCPFHQG</sequence>
<dbReference type="EMBL" id="RKHR01000003">
    <property type="protein sequence ID" value="ROS05232.1"/>
    <property type="molecule type" value="Genomic_DNA"/>
</dbReference>
<dbReference type="PANTHER" id="PTHR34071:SF2">
    <property type="entry name" value="FLAVIN-NUCLEOTIDE-BINDING PROTEIN"/>
    <property type="match status" value="1"/>
</dbReference>
<keyword evidence="2" id="KW-1185">Reference proteome</keyword>
<dbReference type="PANTHER" id="PTHR34071">
    <property type="entry name" value="5-NITROIMIDAZOLE ANTIBIOTICS RESISTANCE PROTEIN, NIMA-FAMILY-RELATED PROTEIN-RELATED"/>
    <property type="match status" value="1"/>
</dbReference>
<evidence type="ECO:0000313" key="2">
    <source>
        <dbReference type="Proteomes" id="UP000275394"/>
    </source>
</evidence>
<dbReference type="InterPro" id="IPR012349">
    <property type="entry name" value="Split_barrel_FMN-bd"/>
</dbReference>
<organism evidence="1 2">
    <name type="scientific">Sinobacterium caligoides</name>
    <dbReference type="NCBI Taxonomy" id="933926"/>
    <lineage>
        <taxon>Bacteria</taxon>
        <taxon>Pseudomonadati</taxon>
        <taxon>Pseudomonadota</taxon>
        <taxon>Gammaproteobacteria</taxon>
        <taxon>Cellvibrionales</taxon>
        <taxon>Spongiibacteraceae</taxon>
        <taxon>Sinobacterium</taxon>
    </lineage>
</organism>
<gene>
    <name evidence="1" type="ORF">EDC56_0762</name>
</gene>
<reference evidence="1 2" key="1">
    <citation type="submission" date="2018-11" db="EMBL/GenBank/DDBJ databases">
        <title>Genomic Encyclopedia of Type Strains, Phase IV (KMG-IV): sequencing the most valuable type-strain genomes for metagenomic binning, comparative biology and taxonomic classification.</title>
        <authorList>
            <person name="Goeker M."/>
        </authorList>
    </citation>
    <scope>NUCLEOTIDE SEQUENCE [LARGE SCALE GENOMIC DNA]</scope>
    <source>
        <strain evidence="1 2">DSM 100316</strain>
    </source>
</reference>
<dbReference type="InterPro" id="IPR024747">
    <property type="entry name" value="Pyridox_Oxase-rel"/>
</dbReference>
<proteinExistence type="predicted"/>
<dbReference type="AlphaFoldDB" id="A0A3N2DZZ8"/>
<evidence type="ECO:0000313" key="1">
    <source>
        <dbReference type="EMBL" id="ROS05232.1"/>
    </source>
</evidence>
<dbReference type="SUPFAM" id="SSF50475">
    <property type="entry name" value="FMN-binding split barrel"/>
    <property type="match status" value="1"/>
</dbReference>
<accession>A0A3N2DZZ8</accession>
<dbReference type="RefSeq" id="WP_245980638.1">
    <property type="nucleotide sequence ID" value="NZ_RKHR01000003.1"/>
</dbReference>
<name>A0A3N2DZZ8_9GAMM</name>
<dbReference type="Pfam" id="PF12900">
    <property type="entry name" value="Pyridox_ox_2"/>
    <property type="match status" value="1"/>
</dbReference>
<protein>
    <submittedName>
        <fullName evidence="1">Nitroimidazol reductase NimA-like FMN-containing flavoprotein (Pyridoxamine 5'-phosphate oxidase superfamily)</fullName>
    </submittedName>
</protein>
<comment type="caution">
    <text evidence="1">The sequence shown here is derived from an EMBL/GenBank/DDBJ whole genome shotgun (WGS) entry which is preliminary data.</text>
</comment>
<dbReference type="Gene3D" id="2.30.110.10">
    <property type="entry name" value="Electron Transport, Fmn-binding Protein, Chain A"/>
    <property type="match status" value="1"/>
</dbReference>
<dbReference type="Proteomes" id="UP000275394">
    <property type="component" value="Unassembled WGS sequence"/>
</dbReference>